<name>A0A0N4X743_HAEPC</name>
<keyword evidence="3" id="KW-1185">Reference proteome</keyword>
<gene>
    <name evidence="2" type="ORF">HPLM_LOCUS20180</name>
</gene>
<dbReference type="AlphaFoldDB" id="A0A0N4X743"/>
<dbReference type="Proteomes" id="UP000268014">
    <property type="component" value="Unassembled WGS sequence"/>
</dbReference>
<evidence type="ECO:0000313" key="3">
    <source>
        <dbReference type="Proteomes" id="UP000268014"/>
    </source>
</evidence>
<dbReference type="WBParaSite" id="HPLM_0002018501-mRNA-1">
    <property type="protein sequence ID" value="HPLM_0002018501-mRNA-1"/>
    <property type="gene ID" value="HPLM_0002018501"/>
</dbReference>
<organism evidence="4">
    <name type="scientific">Haemonchus placei</name>
    <name type="common">Barber's pole worm</name>
    <dbReference type="NCBI Taxonomy" id="6290"/>
    <lineage>
        <taxon>Eukaryota</taxon>
        <taxon>Metazoa</taxon>
        <taxon>Ecdysozoa</taxon>
        <taxon>Nematoda</taxon>
        <taxon>Chromadorea</taxon>
        <taxon>Rhabditida</taxon>
        <taxon>Rhabditina</taxon>
        <taxon>Rhabditomorpha</taxon>
        <taxon>Strongyloidea</taxon>
        <taxon>Trichostrongylidae</taxon>
        <taxon>Haemonchus</taxon>
    </lineage>
</organism>
<reference evidence="2 3" key="2">
    <citation type="submission" date="2018-11" db="EMBL/GenBank/DDBJ databases">
        <authorList>
            <consortium name="Pathogen Informatics"/>
        </authorList>
    </citation>
    <scope>NUCLEOTIDE SEQUENCE [LARGE SCALE GENOMIC DNA]</scope>
    <source>
        <strain evidence="2 3">MHpl1</strain>
    </source>
</reference>
<feature type="region of interest" description="Disordered" evidence="1">
    <location>
        <begin position="1"/>
        <end position="34"/>
    </location>
</feature>
<feature type="compositionally biased region" description="Basic and acidic residues" evidence="1">
    <location>
        <begin position="1"/>
        <end position="11"/>
    </location>
</feature>
<dbReference type="OrthoDB" id="5862159at2759"/>
<dbReference type="OMA" id="MSSYTAF"/>
<evidence type="ECO:0000313" key="2">
    <source>
        <dbReference type="EMBL" id="VDO82000.1"/>
    </source>
</evidence>
<feature type="compositionally biased region" description="Basic and acidic residues" evidence="1">
    <location>
        <begin position="19"/>
        <end position="34"/>
    </location>
</feature>
<reference evidence="4" key="1">
    <citation type="submission" date="2017-02" db="UniProtKB">
        <authorList>
            <consortium name="WormBaseParasite"/>
        </authorList>
    </citation>
    <scope>IDENTIFICATION</scope>
</reference>
<sequence>MIMANEDEKGRVPAAASSSREKPVSARDSSDDEKGALLAKEREAAAKLNTSGKVGEVCELSFQYAFTLCSYFSVNFAFSKNFFLFILYG</sequence>
<dbReference type="EMBL" id="UZAF01021933">
    <property type="protein sequence ID" value="VDO82000.1"/>
    <property type="molecule type" value="Genomic_DNA"/>
</dbReference>
<evidence type="ECO:0000313" key="4">
    <source>
        <dbReference type="WBParaSite" id="HPLM_0002018501-mRNA-1"/>
    </source>
</evidence>
<protein>
    <submittedName>
        <fullName evidence="4">Remorin_N domain-containing protein</fullName>
    </submittedName>
</protein>
<accession>A0A0N4X743</accession>
<proteinExistence type="predicted"/>
<evidence type="ECO:0000256" key="1">
    <source>
        <dbReference type="SAM" id="MobiDB-lite"/>
    </source>
</evidence>